<dbReference type="InterPro" id="IPR029026">
    <property type="entry name" value="tRNA_m1G_MTases_N"/>
</dbReference>
<comment type="caution">
    <text evidence="12">The sequence shown here is derived from an EMBL/GenBank/DDBJ whole genome shotgun (WGS) entry which is preliminary data.</text>
</comment>
<dbReference type="PANTHER" id="PTHR46103:SF1">
    <property type="entry name" value="RRNA METHYLTRANSFERASE 1, MITOCHONDRIAL"/>
    <property type="match status" value="1"/>
</dbReference>
<keyword evidence="7" id="KW-0809">Transit peptide</keyword>
<dbReference type="Pfam" id="PF00588">
    <property type="entry name" value="SpoU_methylase"/>
    <property type="match status" value="1"/>
</dbReference>
<dbReference type="InterPro" id="IPR047182">
    <property type="entry name" value="MRM1"/>
</dbReference>
<dbReference type="SMART" id="SM00967">
    <property type="entry name" value="SpoU_sub_bind"/>
    <property type="match status" value="1"/>
</dbReference>
<keyword evidence="4" id="KW-0489">Methyltransferase</keyword>
<evidence type="ECO:0000313" key="13">
    <source>
        <dbReference type="Proteomes" id="UP001310594"/>
    </source>
</evidence>
<dbReference type="Gene3D" id="3.40.1280.10">
    <property type="match status" value="1"/>
</dbReference>
<evidence type="ECO:0000256" key="4">
    <source>
        <dbReference type="ARBA" id="ARBA00022603"/>
    </source>
</evidence>
<feature type="compositionally biased region" description="Basic and acidic residues" evidence="10">
    <location>
        <begin position="113"/>
        <end position="138"/>
    </location>
</feature>
<dbReference type="InterPro" id="IPR029028">
    <property type="entry name" value="Alpha/beta_knot_MTases"/>
</dbReference>
<feature type="compositionally biased region" description="Acidic residues" evidence="10">
    <location>
        <begin position="828"/>
        <end position="841"/>
    </location>
</feature>
<dbReference type="GO" id="GO:0005739">
    <property type="term" value="C:mitochondrion"/>
    <property type="evidence" value="ECO:0007669"/>
    <property type="project" value="UniProtKB-SubCell"/>
</dbReference>
<dbReference type="SUPFAM" id="SSF55315">
    <property type="entry name" value="L30e-like"/>
    <property type="match status" value="1"/>
</dbReference>
<evidence type="ECO:0000256" key="2">
    <source>
        <dbReference type="ARBA" id="ARBA00007228"/>
    </source>
</evidence>
<evidence type="ECO:0000259" key="11">
    <source>
        <dbReference type="SMART" id="SM00967"/>
    </source>
</evidence>
<dbReference type="Proteomes" id="UP001310594">
    <property type="component" value="Unassembled WGS sequence"/>
</dbReference>
<dbReference type="GO" id="GO:0016435">
    <property type="term" value="F:rRNA (guanine) methyltransferase activity"/>
    <property type="evidence" value="ECO:0007669"/>
    <property type="project" value="TreeGrafter"/>
</dbReference>
<dbReference type="InterPro" id="IPR047261">
    <property type="entry name" value="MRM1_MeTrfase_dom"/>
</dbReference>
<feature type="region of interest" description="Disordered" evidence="10">
    <location>
        <begin position="825"/>
        <end position="851"/>
    </location>
</feature>
<dbReference type="EMBL" id="JAVRQU010000002">
    <property type="protein sequence ID" value="KAK5706324.1"/>
    <property type="molecule type" value="Genomic_DNA"/>
</dbReference>
<feature type="compositionally biased region" description="Basic and acidic residues" evidence="10">
    <location>
        <begin position="75"/>
        <end position="99"/>
    </location>
</feature>
<evidence type="ECO:0000313" key="12">
    <source>
        <dbReference type="EMBL" id="KAK5706324.1"/>
    </source>
</evidence>
<keyword evidence="8" id="KW-0496">Mitochondrion</keyword>
<dbReference type="InterPro" id="IPR029064">
    <property type="entry name" value="Ribosomal_eL30-like_sf"/>
</dbReference>
<feature type="region of interest" description="Disordered" evidence="10">
    <location>
        <begin position="51"/>
        <end position="166"/>
    </location>
</feature>
<organism evidence="12 13">
    <name type="scientific">Elasticomyces elasticus</name>
    <dbReference type="NCBI Taxonomy" id="574655"/>
    <lineage>
        <taxon>Eukaryota</taxon>
        <taxon>Fungi</taxon>
        <taxon>Dikarya</taxon>
        <taxon>Ascomycota</taxon>
        <taxon>Pezizomycotina</taxon>
        <taxon>Dothideomycetes</taxon>
        <taxon>Dothideomycetidae</taxon>
        <taxon>Mycosphaerellales</taxon>
        <taxon>Teratosphaeriaceae</taxon>
        <taxon>Elasticomyces</taxon>
    </lineage>
</organism>
<reference evidence="12" key="1">
    <citation type="submission" date="2023-08" db="EMBL/GenBank/DDBJ databases">
        <title>Black Yeasts Isolated from many extreme environments.</title>
        <authorList>
            <person name="Coleine C."/>
            <person name="Stajich J.E."/>
            <person name="Selbmann L."/>
        </authorList>
    </citation>
    <scope>NUCLEOTIDE SEQUENCE</scope>
    <source>
        <strain evidence="12">CCFEE 5810</strain>
    </source>
</reference>
<dbReference type="GO" id="GO:0003723">
    <property type="term" value="F:RNA binding"/>
    <property type="evidence" value="ECO:0007669"/>
    <property type="project" value="InterPro"/>
</dbReference>
<dbReference type="Pfam" id="PF08032">
    <property type="entry name" value="SpoU_sub_bind"/>
    <property type="match status" value="1"/>
</dbReference>
<dbReference type="AlphaFoldDB" id="A0AAN7WFZ8"/>
<evidence type="ECO:0000256" key="10">
    <source>
        <dbReference type="SAM" id="MobiDB-lite"/>
    </source>
</evidence>
<comment type="subcellular location">
    <subcellularLocation>
        <location evidence="1">Mitochondrion</location>
    </subcellularLocation>
</comment>
<sequence>MVTRADLEEQALTENDGLVALTLLPSTVRLNLRRDVLVHAMTAEVGVEIGERDPTSSFGRPAFKDTSPYGGGRSGSRDDVRDYSERRAPRSEYGQRDSRTYTSPRGTSAFGRPPRDDRERAPRAARDTDARPGRDRPRTAMPNPYTPGASGRGDRRSIPEDVEDNSQLNEAFTKVRQIAGLVETIQSGESGSGSGRSRLESNVEEARQLIADLNEQFPDRSLGDRGSVKREVVFYLRRTLEAQGLFRKLGEGGADQAEQTMVVEVPGHSFALVVKGETADPVFERAPDRSSVEARRDPKAQRATEGDDGSVRSGKQEAKNGDESMQDVRRVRELLWALRARAHKTTARHDEDSTVPSADIDATNERNDRLLKHELSGLLVKLGLFSNVDPAALQRVGSVLKKGNAGFRLVAERTKSGAVERVVFKSKGDDADVFELAFDKVGAVDVEKAPAIDVQHDTEQAAVSNAPEEAVLSQMNAALQPEIPVWDRSSQAVADEPITAEEVEEVEDDDAHPVSVPYTTAASEFLYGTNVVLAALRAKRRKLYRLHIHPRLFNREGASQDIEALADRAGLKIERNADLRLLDKMSDSRPHNGVVLETSRLPAPPVLAMGAPDAGSGEMSLILDKQNAEDAAINGTLSALSTAQTWRRPFVLMLDGIVDPGNVGNILRTAHFYGVDAVTIATATCCSLTSAVLAKASSGACEAVPLLALPKPSSFVVDSAKAGWRIYAAVAPSAGNVQSVPTVKEVVTTATPATIAMDSPLRKDPIILMLGAEGEGLRANLVRQADCLVSIAQARSATKATDVGVDSLNVSVAAGVLMEAFLQKPSDTEEASTEASEELVEEPAVKGELGF</sequence>
<dbReference type="Gene3D" id="3.30.1330.30">
    <property type="match status" value="1"/>
</dbReference>
<keyword evidence="5" id="KW-0808">Transferase</keyword>
<dbReference type="InterPro" id="IPR013123">
    <property type="entry name" value="SpoU_subst-bd"/>
</dbReference>
<feature type="region of interest" description="Disordered" evidence="10">
    <location>
        <begin position="282"/>
        <end position="326"/>
    </location>
</feature>
<dbReference type="PANTHER" id="PTHR46103">
    <property type="entry name" value="RRNA METHYLTRANSFERASE 1, MITOCHONDRIAL"/>
    <property type="match status" value="1"/>
</dbReference>
<evidence type="ECO:0000256" key="6">
    <source>
        <dbReference type="ARBA" id="ARBA00022691"/>
    </source>
</evidence>
<dbReference type="SUPFAM" id="SSF75217">
    <property type="entry name" value="alpha/beta knot"/>
    <property type="match status" value="1"/>
</dbReference>
<protein>
    <recommendedName>
        <fullName evidence="9">rRNA methyltransferase 1, mitochondrial</fullName>
    </recommendedName>
</protein>
<dbReference type="InterPro" id="IPR001537">
    <property type="entry name" value="SpoU_MeTrfase"/>
</dbReference>
<keyword evidence="3" id="KW-0698">rRNA processing</keyword>
<evidence type="ECO:0000256" key="8">
    <source>
        <dbReference type="ARBA" id="ARBA00023128"/>
    </source>
</evidence>
<evidence type="ECO:0000256" key="5">
    <source>
        <dbReference type="ARBA" id="ARBA00022679"/>
    </source>
</evidence>
<keyword evidence="6" id="KW-0949">S-adenosyl-L-methionine</keyword>
<name>A0AAN7WFZ8_9PEZI</name>
<feature type="compositionally biased region" description="Basic and acidic residues" evidence="10">
    <location>
        <begin position="282"/>
        <end position="305"/>
    </location>
</feature>
<dbReference type="CDD" id="cd18105">
    <property type="entry name" value="SpoU-like_MRM1"/>
    <property type="match status" value="1"/>
</dbReference>
<evidence type="ECO:0000256" key="7">
    <source>
        <dbReference type="ARBA" id="ARBA00022946"/>
    </source>
</evidence>
<proteinExistence type="inferred from homology"/>
<comment type="similarity">
    <text evidence="2">Belongs to the class IV-like SAM-binding methyltransferase superfamily. RNA methyltransferase TrmH family.</text>
</comment>
<feature type="compositionally biased region" description="Basic and acidic residues" evidence="10">
    <location>
        <begin position="314"/>
        <end position="326"/>
    </location>
</feature>
<evidence type="ECO:0000256" key="9">
    <source>
        <dbReference type="ARBA" id="ARBA00034881"/>
    </source>
</evidence>
<evidence type="ECO:0000256" key="3">
    <source>
        <dbReference type="ARBA" id="ARBA00022552"/>
    </source>
</evidence>
<evidence type="ECO:0000256" key="1">
    <source>
        <dbReference type="ARBA" id="ARBA00004173"/>
    </source>
</evidence>
<gene>
    <name evidence="12" type="ORF">LTR97_001312</name>
</gene>
<accession>A0AAN7WFZ8</accession>
<feature type="domain" description="RNA 2-O ribose methyltransferase substrate binding" evidence="11">
    <location>
        <begin position="525"/>
        <end position="604"/>
    </location>
</feature>